<name>A0A411ELP4_HUMAN</name>
<proteinExistence type="evidence at transcript level"/>
<sequence>MQSYASAMLSVFNSDDYSPAVQENIPALRRSSSFLCTESCNSK</sequence>
<dbReference type="AlphaFoldDB" id="A0A411ELP4"/>
<evidence type="ECO:0000313" key="1">
    <source>
        <dbReference type="EMBL" id="QBA69862.1"/>
    </source>
</evidence>
<accession>A0A411ELP4</accession>
<organism evidence="1">
    <name type="scientific">Homo sapiens</name>
    <name type="common">Human</name>
    <dbReference type="NCBI Taxonomy" id="9606"/>
    <lineage>
        <taxon>Eukaryota</taxon>
        <taxon>Metazoa</taxon>
        <taxon>Chordata</taxon>
        <taxon>Craniata</taxon>
        <taxon>Vertebrata</taxon>
        <taxon>Euteleostomi</taxon>
        <taxon>Mammalia</taxon>
        <taxon>Eutheria</taxon>
        <taxon>Euarchontoglires</taxon>
        <taxon>Primates</taxon>
        <taxon>Haplorrhini</taxon>
        <taxon>Catarrhini</taxon>
        <taxon>Hominidae</taxon>
        <taxon>Homo</taxon>
    </lineage>
</organism>
<reference evidence="1" key="1">
    <citation type="submission" date="2018-09" db="EMBL/GenBank/DDBJ databases">
        <title>Functional characterization of SRY variants in Azoospermic patients.</title>
        <authorList>
            <person name="Pathak D."/>
            <person name="Dighe R.R."/>
        </authorList>
    </citation>
    <scope>NUCLEOTIDE SEQUENCE</scope>
    <source>
        <tissue evidence="1">Testis</tissue>
    </source>
</reference>
<gene>
    <name evidence="1" type="primary">SRY</name>
</gene>
<protein>
    <submittedName>
        <fullName evidence="1">Truncated sex-determining region Y protein</fullName>
    </submittedName>
</protein>
<dbReference type="EMBL" id="MH972533">
    <property type="protein sequence ID" value="QBA69862.1"/>
    <property type="molecule type" value="mRNA"/>
</dbReference>